<dbReference type="AlphaFoldDB" id="A0A4R4DVG4"/>
<reference evidence="8 9" key="1">
    <citation type="submission" date="2019-03" db="EMBL/GenBank/DDBJ databases">
        <title>Paracraurococcus aquatilis NE82 genome sequence.</title>
        <authorList>
            <person name="Zhao Y."/>
            <person name="Du Z."/>
        </authorList>
    </citation>
    <scope>NUCLEOTIDE SEQUENCE [LARGE SCALE GENOMIC DNA]</scope>
    <source>
        <strain evidence="8 9">NE82</strain>
    </source>
</reference>
<feature type="transmembrane region" description="Helical" evidence="6">
    <location>
        <begin position="182"/>
        <end position="202"/>
    </location>
</feature>
<feature type="transmembrane region" description="Helical" evidence="6">
    <location>
        <begin position="326"/>
        <end position="345"/>
    </location>
</feature>
<protein>
    <submittedName>
        <fullName evidence="8">MFS transporter</fullName>
    </submittedName>
</protein>
<dbReference type="GO" id="GO:0012505">
    <property type="term" value="C:endomembrane system"/>
    <property type="evidence" value="ECO:0007669"/>
    <property type="project" value="UniProtKB-SubCell"/>
</dbReference>
<evidence type="ECO:0000256" key="6">
    <source>
        <dbReference type="SAM" id="Phobius"/>
    </source>
</evidence>
<feature type="transmembrane region" description="Helical" evidence="6">
    <location>
        <begin position="139"/>
        <end position="162"/>
    </location>
</feature>
<dbReference type="InterPro" id="IPR050495">
    <property type="entry name" value="ATG22/LtaA_families"/>
</dbReference>
<dbReference type="PANTHER" id="PTHR23519">
    <property type="entry name" value="AUTOPHAGY-RELATED PROTEIN 22"/>
    <property type="match status" value="1"/>
</dbReference>
<evidence type="ECO:0000256" key="1">
    <source>
        <dbReference type="ARBA" id="ARBA00004127"/>
    </source>
</evidence>
<dbReference type="InterPro" id="IPR020846">
    <property type="entry name" value="MFS_dom"/>
</dbReference>
<dbReference type="OrthoDB" id="9768783at2"/>
<keyword evidence="5 6" id="KW-0472">Membrane</keyword>
<dbReference type="Gene3D" id="1.20.1250.20">
    <property type="entry name" value="MFS general substrate transporter like domains"/>
    <property type="match status" value="2"/>
</dbReference>
<dbReference type="PROSITE" id="PS50850">
    <property type="entry name" value="MFS"/>
    <property type="match status" value="1"/>
</dbReference>
<dbReference type="Pfam" id="PF11700">
    <property type="entry name" value="ATG22"/>
    <property type="match status" value="1"/>
</dbReference>
<organism evidence="8 9">
    <name type="scientific">Roseicella aquatilis</name>
    <dbReference type="NCBI Taxonomy" id="2527868"/>
    <lineage>
        <taxon>Bacteria</taxon>
        <taxon>Pseudomonadati</taxon>
        <taxon>Pseudomonadota</taxon>
        <taxon>Alphaproteobacteria</taxon>
        <taxon>Acetobacterales</taxon>
        <taxon>Roseomonadaceae</taxon>
        <taxon>Roseicella</taxon>
    </lineage>
</organism>
<evidence type="ECO:0000256" key="5">
    <source>
        <dbReference type="ARBA" id="ARBA00023136"/>
    </source>
</evidence>
<evidence type="ECO:0000313" key="8">
    <source>
        <dbReference type="EMBL" id="TCZ66100.1"/>
    </source>
</evidence>
<dbReference type="GO" id="GO:0022857">
    <property type="term" value="F:transmembrane transporter activity"/>
    <property type="evidence" value="ECO:0007669"/>
    <property type="project" value="InterPro"/>
</dbReference>
<dbReference type="Proteomes" id="UP000295023">
    <property type="component" value="Unassembled WGS sequence"/>
</dbReference>
<feature type="domain" description="Major facilitator superfamily (MFS) profile" evidence="7">
    <location>
        <begin position="235"/>
        <end position="416"/>
    </location>
</feature>
<sequence length="416" mass="43099">MNRRAWAWALYDWANSAFPTVVSTFVIAAYFTKGIAPDPATGQAQWGWMQTLAGLGIALLSPLLGAVADAGGRRRRMLGACTLVTVLATAAIWFARPEPGWTLWLLACVGLATIAFELGTVFYNSLLPQVAAPAEIGRVSGLAWGLGYAGGLACLVLALVVLVRPDPSPLGLDRGAAEHVRATALLTAGWIAAFGWPVLLALPDPPGARPAWGAAMRRGLAEVVAVLRGLSRNPVMARFLVARLFYTDGLNTLFAFGAIYAAGVFGMGFEEILLFGIALNLTAGLGAAGFGLVEDRLGSKRTVMVALSALILLGGGLLVAQGKPMFWALALALGVFIGPAQAASRTLMARLAPPGEVAAHFGLFALSGRVTGFLGPAVLAAVTTATDSQRAGMATVVVFLALGAAILAGVREPRRG</sequence>
<evidence type="ECO:0000256" key="4">
    <source>
        <dbReference type="ARBA" id="ARBA00022989"/>
    </source>
</evidence>
<dbReference type="PANTHER" id="PTHR23519:SF1">
    <property type="entry name" value="AUTOPHAGY-RELATED PROTEIN 22"/>
    <property type="match status" value="1"/>
</dbReference>
<accession>A0A4R4DVG4</accession>
<keyword evidence="2" id="KW-0813">Transport</keyword>
<feature type="transmembrane region" description="Helical" evidence="6">
    <location>
        <begin position="302"/>
        <end position="320"/>
    </location>
</feature>
<dbReference type="SUPFAM" id="SSF103473">
    <property type="entry name" value="MFS general substrate transporter"/>
    <property type="match status" value="1"/>
</dbReference>
<dbReference type="InterPro" id="IPR036259">
    <property type="entry name" value="MFS_trans_sf"/>
</dbReference>
<evidence type="ECO:0000259" key="7">
    <source>
        <dbReference type="PROSITE" id="PS50850"/>
    </source>
</evidence>
<feature type="transmembrane region" description="Helical" evidence="6">
    <location>
        <begin position="357"/>
        <end position="379"/>
    </location>
</feature>
<feature type="transmembrane region" description="Helical" evidence="6">
    <location>
        <begin position="101"/>
        <end position="127"/>
    </location>
</feature>
<dbReference type="EMBL" id="SKBM01000002">
    <property type="protein sequence ID" value="TCZ66100.1"/>
    <property type="molecule type" value="Genomic_DNA"/>
</dbReference>
<name>A0A4R4DVG4_9PROT</name>
<comment type="caution">
    <text evidence="8">The sequence shown here is derived from an EMBL/GenBank/DDBJ whole genome shotgun (WGS) entry which is preliminary data.</text>
</comment>
<comment type="subcellular location">
    <subcellularLocation>
        <location evidence="1">Endomembrane system</location>
        <topology evidence="1">Multi-pass membrane protein</topology>
    </subcellularLocation>
</comment>
<feature type="transmembrane region" description="Helical" evidence="6">
    <location>
        <begin position="244"/>
        <end position="266"/>
    </location>
</feature>
<feature type="transmembrane region" description="Helical" evidence="6">
    <location>
        <begin position="391"/>
        <end position="410"/>
    </location>
</feature>
<feature type="transmembrane region" description="Helical" evidence="6">
    <location>
        <begin position="51"/>
        <end position="70"/>
    </location>
</feature>
<dbReference type="RefSeq" id="WP_132284476.1">
    <property type="nucleotide sequence ID" value="NZ_SKBM01000002.1"/>
</dbReference>
<evidence type="ECO:0000313" key="9">
    <source>
        <dbReference type="Proteomes" id="UP000295023"/>
    </source>
</evidence>
<evidence type="ECO:0000256" key="3">
    <source>
        <dbReference type="ARBA" id="ARBA00022692"/>
    </source>
</evidence>
<keyword evidence="9" id="KW-1185">Reference proteome</keyword>
<keyword evidence="3 6" id="KW-0812">Transmembrane</keyword>
<feature type="transmembrane region" description="Helical" evidence="6">
    <location>
        <begin position="12"/>
        <end position="31"/>
    </location>
</feature>
<keyword evidence="4 6" id="KW-1133">Transmembrane helix</keyword>
<evidence type="ECO:0000256" key="2">
    <source>
        <dbReference type="ARBA" id="ARBA00022448"/>
    </source>
</evidence>
<dbReference type="InterPro" id="IPR024671">
    <property type="entry name" value="Atg22-like"/>
</dbReference>
<proteinExistence type="predicted"/>
<gene>
    <name evidence="8" type="ORF">EXY23_03225</name>
</gene>
<feature type="transmembrane region" description="Helical" evidence="6">
    <location>
        <begin position="77"/>
        <end position="95"/>
    </location>
</feature>
<feature type="transmembrane region" description="Helical" evidence="6">
    <location>
        <begin position="272"/>
        <end position="293"/>
    </location>
</feature>